<evidence type="ECO:0000259" key="2">
    <source>
        <dbReference type="Pfam" id="PF16862"/>
    </source>
</evidence>
<dbReference type="EMBL" id="KI912110">
    <property type="protein sequence ID" value="ETS84959.1"/>
    <property type="molecule type" value="Genomic_DNA"/>
</dbReference>
<protein>
    <recommendedName>
        <fullName evidence="2">Beta-glucuronidase C-terminal domain-containing protein</fullName>
    </recommendedName>
</protein>
<feature type="chain" id="PRO_5004834596" description="Beta-glucuronidase C-terminal domain-containing protein" evidence="1">
    <location>
        <begin position="20"/>
        <end position="513"/>
    </location>
</feature>
<dbReference type="PANTHER" id="PTHR36183">
    <property type="entry name" value="BETA-GLUCURONIDASE"/>
    <property type="match status" value="1"/>
</dbReference>
<evidence type="ECO:0000313" key="3">
    <source>
        <dbReference type="EMBL" id="ETS84959.1"/>
    </source>
</evidence>
<dbReference type="SUPFAM" id="SSF51445">
    <property type="entry name" value="(Trans)glycosidases"/>
    <property type="match status" value="1"/>
</dbReference>
<dbReference type="PANTHER" id="PTHR36183:SF2">
    <property type="entry name" value="BETA-GLUCURONIDASE C-TERMINAL DOMAIN-CONTAINING PROTEIN"/>
    <property type="match status" value="1"/>
</dbReference>
<organism evidence="3 4">
    <name type="scientific">Pestalotiopsis fici (strain W106-1 / CGMCC3.15140)</name>
    <dbReference type="NCBI Taxonomy" id="1229662"/>
    <lineage>
        <taxon>Eukaryota</taxon>
        <taxon>Fungi</taxon>
        <taxon>Dikarya</taxon>
        <taxon>Ascomycota</taxon>
        <taxon>Pezizomycotina</taxon>
        <taxon>Sordariomycetes</taxon>
        <taxon>Xylariomycetidae</taxon>
        <taxon>Amphisphaeriales</taxon>
        <taxon>Sporocadaceae</taxon>
        <taxon>Pestalotiopsis</taxon>
    </lineage>
</organism>
<accession>W3XG23</accession>
<dbReference type="GeneID" id="19267997"/>
<keyword evidence="1" id="KW-0732">Signal</keyword>
<proteinExistence type="predicted"/>
<gene>
    <name evidence="3" type="ORF">PFICI_02984</name>
</gene>
<dbReference type="InParanoid" id="W3XG23"/>
<dbReference type="InterPro" id="IPR052974">
    <property type="entry name" value="GH79_Enzymes"/>
</dbReference>
<dbReference type="OrthoDB" id="2831684at2759"/>
<dbReference type="Proteomes" id="UP000030651">
    <property type="component" value="Unassembled WGS sequence"/>
</dbReference>
<keyword evidence="4" id="KW-1185">Reference proteome</keyword>
<dbReference type="Gene3D" id="3.20.20.80">
    <property type="entry name" value="Glycosidases"/>
    <property type="match status" value="1"/>
</dbReference>
<dbReference type="eggNOG" id="ENOG502SJVC">
    <property type="taxonomic scope" value="Eukaryota"/>
</dbReference>
<evidence type="ECO:0000313" key="4">
    <source>
        <dbReference type="Proteomes" id="UP000030651"/>
    </source>
</evidence>
<dbReference type="InterPro" id="IPR017853">
    <property type="entry name" value="GH"/>
</dbReference>
<dbReference type="AlphaFoldDB" id="W3XG23"/>
<feature type="domain" description="Beta-glucuronidase C-terminal" evidence="2">
    <location>
        <begin position="402"/>
        <end position="508"/>
    </location>
</feature>
<sequence length="513" mass="57890">MVQPLNLFLVLSQVLAAYAIVLDIPHSPRAGRQIVDASYQAFSIEFFSFLDYSSNSTYSNPLNYNLVKNIREIGKRPINVRIGGSSQNHVWWAPDQEEGLRAWFWPDSTGYQKTYNVTIGPKFYDAFDAWPSDTEFTLGLPFSYYNYSYLESNIEIARRAHVKLGNRLTGLQVGNEMKAPAFRFLEPQTPSDYVPHWLNYVYNISNAVFGKQNERVWTIGAFQAPTWINCSDPLSIDCWSIRSILELGINAEDLGVAADVHEYMETSSSNYVDRQFLMNHNNTIYYPDSNAELAAYAKSKGLDYWLGETNSISGHGKINVSDTFAAALWNIDYTLYCAQTNISRLGFHQGIGWKYSAWNPIEMWVYPSGVMASYYAWLVVQTALAGAGKQVELLISEKHLVAYAIYEVGRHRRLDTNLSSIVIVNLEDWDSTNDATSRPYVEFELPRNISRKAQLSRLTAAGADVKAARAITFAGQLVNETGMIEGDRHVEKLDRSGKVKVLSSEAVLISFAH</sequence>
<dbReference type="HOGENOM" id="CLU_022148_0_0_1"/>
<feature type="signal peptide" evidence="1">
    <location>
        <begin position="1"/>
        <end position="19"/>
    </location>
</feature>
<dbReference type="KEGG" id="pfy:PFICI_02984"/>
<name>W3XG23_PESFW</name>
<reference evidence="4" key="1">
    <citation type="journal article" date="2015" name="BMC Genomics">
        <title>Genomic and transcriptomic analysis of the endophytic fungus Pestalotiopsis fici reveals its lifestyle and high potential for synthesis of natural products.</title>
        <authorList>
            <person name="Wang X."/>
            <person name="Zhang X."/>
            <person name="Liu L."/>
            <person name="Xiang M."/>
            <person name="Wang W."/>
            <person name="Sun X."/>
            <person name="Che Y."/>
            <person name="Guo L."/>
            <person name="Liu G."/>
            <person name="Guo L."/>
            <person name="Wang C."/>
            <person name="Yin W.B."/>
            <person name="Stadler M."/>
            <person name="Zhang X."/>
            <person name="Liu X."/>
        </authorList>
    </citation>
    <scope>NUCLEOTIDE SEQUENCE [LARGE SCALE GENOMIC DNA]</scope>
    <source>
        <strain evidence="4">W106-1 / CGMCC3.15140</strain>
    </source>
</reference>
<dbReference type="InterPro" id="IPR031728">
    <property type="entry name" value="GlcAase_C"/>
</dbReference>
<evidence type="ECO:0000256" key="1">
    <source>
        <dbReference type="SAM" id="SignalP"/>
    </source>
</evidence>
<dbReference type="Pfam" id="PF16862">
    <property type="entry name" value="Glyco_hydro_79C"/>
    <property type="match status" value="1"/>
</dbReference>
<dbReference type="RefSeq" id="XP_007829756.1">
    <property type="nucleotide sequence ID" value="XM_007831565.1"/>
</dbReference>